<dbReference type="GO" id="GO:0017148">
    <property type="term" value="P:negative regulation of translation"/>
    <property type="evidence" value="ECO:0007669"/>
    <property type="project" value="InterPro"/>
</dbReference>
<comment type="similarity">
    <text evidence="2">Belongs to the ribosome-inactivating protein family. Type 1 RIP subfamily.</text>
</comment>
<dbReference type="InterPro" id="IPR046533">
    <property type="entry name" value="DUF6598"/>
</dbReference>
<comment type="caution">
    <text evidence="9">The sequence shown here is derived from an EMBL/GenBank/DDBJ whole genome shotgun (WGS) entry which is preliminary data.</text>
</comment>
<name>A0AAV9UPL7_9PEZI</name>
<protein>
    <recommendedName>
        <fullName evidence="3">rRNA N-glycosylase</fullName>
        <ecNumber evidence="3">3.2.2.22</ecNumber>
    </recommendedName>
    <alternativeName>
        <fullName evidence="6">rRNA N-glycosidase</fullName>
    </alternativeName>
</protein>
<evidence type="ECO:0000313" key="9">
    <source>
        <dbReference type="EMBL" id="KAK6344027.1"/>
    </source>
</evidence>
<evidence type="ECO:0000256" key="3">
    <source>
        <dbReference type="ARBA" id="ARBA00012001"/>
    </source>
</evidence>
<evidence type="ECO:0000259" key="8">
    <source>
        <dbReference type="Pfam" id="PF20241"/>
    </source>
</evidence>
<gene>
    <name evidence="9" type="ORF">TWF696_007674</name>
</gene>
<accession>A0AAV9UPL7</accession>
<dbReference type="PANTHER" id="PTHR33453:SF9">
    <property type="entry name" value="ALBUMIN B-32"/>
    <property type="match status" value="1"/>
</dbReference>
<evidence type="ECO:0000256" key="2">
    <source>
        <dbReference type="ARBA" id="ARBA00008544"/>
    </source>
</evidence>
<evidence type="ECO:0000256" key="4">
    <source>
        <dbReference type="ARBA" id="ARBA00022801"/>
    </source>
</evidence>
<feature type="domain" description="DUF6598" evidence="8">
    <location>
        <begin position="382"/>
        <end position="596"/>
    </location>
</feature>
<keyword evidence="4" id="KW-0378">Hydrolase</keyword>
<evidence type="ECO:0000256" key="1">
    <source>
        <dbReference type="ARBA" id="ARBA00000237"/>
    </source>
</evidence>
<evidence type="ECO:0000313" key="10">
    <source>
        <dbReference type="Proteomes" id="UP001375240"/>
    </source>
</evidence>
<dbReference type="InterPro" id="IPR036041">
    <property type="entry name" value="Ribosome-inact_prot_sf"/>
</dbReference>
<dbReference type="InterPro" id="IPR016138">
    <property type="entry name" value="Ribosome_inactivat_prot_sub1"/>
</dbReference>
<feature type="signal peptide" evidence="7">
    <location>
        <begin position="1"/>
        <end position="26"/>
    </location>
</feature>
<dbReference type="Gene3D" id="3.40.420.10">
    <property type="entry name" value="Ricin (A subunit), domain 1"/>
    <property type="match status" value="1"/>
</dbReference>
<sequence>MRWHDWSGLIPIFIGVVVCLVQAAAAATIEPTTPTNPKFINTIATPPIKVFPTNIGTLTIPKWTLTNPKWSPTTSVKKPTFTLNPTFTIKFPITSLTPIETPDCDVPPPSSNDDFSATLSVENTPEGAKRYKQFIEKLREDVVDPQLPPVLIQQQRKPTRYFKVVLEADGASVPIVVRRDNLVVVGHRIKVLKGAKWLEFHPGYQPGSATVPMRCPLIYGAEFMAFAGNYPALETQAQLKRAAIKLGPTALRAAIIGLSSQYITDTNQALAYLIVIQMVIDAVKFGRLFDLIQGTWSKPIAPNALMIAREDAWSPLSTALLHASTEPGPDIPDLRLHETDALDPSNTQRLDLHAAVLLRVNPPGQNAGDGVWVPKGRQLLRILDIDPVSKNGQCIDLYGTVKVTDAMGTWKLWDRDDQHTKRYCPATESTIQPNPDWALSAEGYFKVAISLKSSSGGSGNGLISDGAIEWDALANTNVNVYDKEQKVQLHGKNGNYAVVRYSVLSNGAEGRFEFIVNPIKAKNKGAFQVSGDIYARNKGSQAYLYDSPEHAVSIPADSKVNMKPGGTIPLRIKMMVIPVSNTMELSINIKAGNDYIKGTYSAIVVKPNFRKPSTFVIKGKEGLYQLEGTIVWI</sequence>
<dbReference type="Pfam" id="PF00161">
    <property type="entry name" value="RIP"/>
    <property type="match status" value="1"/>
</dbReference>
<comment type="catalytic activity">
    <reaction evidence="1">
        <text>Endohydrolysis of the N-glycosidic bond at one specific adenosine on the 28S rRNA.</text>
        <dbReference type="EC" id="3.2.2.22"/>
    </reaction>
</comment>
<dbReference type="Proteomes" id="UP001375240">
    <property type="component" value="Unassembled WGS sequence"/>
</dbReference>
<evidence type="ECO:0000256" key="5">
    <source>
        <dbReference type="ARBA" id="ARBA00022821"/>
    </source>
</evidence>
<dbReference type="GO" id="GO:0006952">
    <property type="term" value="P:defense response"/>
    <property type="evidence" value="ECO:0007669"/>
    <property type="project" value="UniProtKB-KW"/>
</dbReference>
<dbReference type="Pfam" id="PF20241">
    <property type="entry name" value="DUF6598"/>
    <property type="match status" value="1"/>
</dbReference>
<dbReference type="PRINTS" id="PR00396">
    <property type="entry name" value="SHIGARICIN"/>
</dbReference>
<dbReference type="GO" id="GO:0030598">
    <property type="term" value="F:rRNA N-glycosylase activity"/>
    <property type="evidence" value="ECO:0007669"/>
    <property type="project" value="UniProtKB-EC"/>
</dbReference>
<dbReference type="EC" id="3.2.2.22" evidence="3"/>
<dbReference type="InterPro" id="IPR001574">
    <property type="entry name" value="Ribosome_inactivat_prot"/>
</dbReference>
<proteinExistence type="inferred from homology"/>
<dbReference type="EMBL" id="JAVHNQ010000006">
    <property type="protein sequence ID" value="KAK6344027.1"/>
    <property type="molecule type" value="Genomic_DNA"/>
</dbReference>
<dbReference type="PANTHER" id="PTHR33453">
    <property type="match status" value="1"/>
</dbReference>
<evidence type="ECO:0000256" key="6">
    <source>
        <dbReference type="ARBA" id="ARBA00030788"/>
    </source>
</evidence>
<dbReference type="SUPFAM" id="SSF56371">
    <property type="entry name" value="Ribosome inactivating proteins (RIP)"/>
    <property type="match status" value="1"/>
</dbReference>
<evidence type="ECO:0000256" key="7">
    <source>
        <dbReference type="SAM" id="SignalP"/>
    </source>
</evidence>
<reference evidence="9 10" key="1">
    <citation type="submission" date="2019-10" db="EMBL/GenBank/DDBJ databases">
        <authorList>
            <person name="Palmer J.M."/>
        </authorList>
    </citation>
    <scope>NUCLEOTIDE SEQUENCE [LARGE SCALE GENOMIC DNA]</scope>
    <source>
        <strain evidence="9 10">TWF696</strain>
    </source>
</reference>
<organism evidence="9 10">
    <name type="scientific">Orbilia brochopaga</name>
    <dbReference type="NCBI Taxonomy" id="3140254"/>
    <lineage>
        <taxon>Eukaryota</taxon>
        <taxon>Fungi</taxon>
        <taxon>Dikarya</taxon>
        <taxon>Ascomycota</taxon>
        <taxon>Pezizomycotina</taxon>
        <taxon>Orbiliomycetes</taxon>
        <taxon>Orbiliales</taxon>
        <taxon>Orbiliaceae</taxon>
        <taxon>Orbilia</taxon>
    </lineage>
</organism>
<keyword evidence="5" id="KW-0611">Plant defense</keyword>
<feature type="chain" id="PRO_5043967742" description="rRNA N-glycosylase" evidence="7">
    <location>
        <begin position="27"/>
        <end position="633"/>
    </location>
</feature>
<dbReference type="InterPro" id="IPR017989">
    <property type="entry name" value="Ribosome_inactivat_1/2"/>
</dbReference>
<keyword evidence="7" id="KW-0732">Signal</keyword>
<dbReference type="AlphaFoldDB" id="A0AAV9UPL7"/>
<keyword evidence="10" id="KW-1185">Reference proteome</keyword>